<dbReference type="EMBL" id="BAAANN010000001">
    <property type="protein sequence ID" value="GAA1937788.1"/>
    <property type="molecule type" value="Genomic_DNA"/>
</dbReference>
<comment type="caution">
    <text evidence="2">The sequence shown here is derived from an EMBL/GenBank/DDBJ whole genome shotgun (WGS) entry which is preliminary data.</text>
</comment>
<keyword evidence="1" id="KW-1133">Transmembrane helix</keyword>
<organism evidence="2 3">
    <name type="scientific">Amycolatopsis minnesotensis</name>
    <dbReference type="NCBI Taxonomy" id="337894"/>
    <lineage>
        <taxon>Bacteria</taxon>
        <taxon>Bacillati</taxon>
        <taxon>Actinomycetota</taxon>
        <taxon>Actinomycetes</taxon>
        <taxon>Pseudonocardiales</taxon>
        <taxon>Pseudonocardiaceae</taxon>
        <taxon>Amycolatopsis</taxon>
    </lineage>
</organism>
<gene>
    <name evidence="2" type="ORF">GCM10009754_01010</name>
</gene>
<evidence type="ECO:0000256" key="1">
    <source>
        <dbReference type="SAM" id="Phobius"/>
    </source>
</evidence>
<keyword evidence="1" id="KW-0812">Transmembrane</keyword>
<accession>A0ABN2PXX0</accession>
<name>A0ABN2PXX0_9PSEU</name>
<reference evidence="2 3" key="1">
    <citation type="journal article" date="2019" name="Int. J. Syst. Evol. Microbiol.">
        <title>The Global Catalogue of Microorganisms (GCM) 10K type strain sequencing project: providing services to taxonomists for standard genome sequencing and annotation.</title>
        <authorList>
            <consortium name="The Broad Institute Genomics Platform"/>
            <consortium name="The Broad Institute Genome Sequencing Center for Infectious Disease"/>
            <person name="Wu L."/>
            <person name="Ma J."/>
        </authorList>
    </citation>
    <scope>NUCLEOTIDE SEQUENCE [LARGE SCALE GENOMIC DNA]</scope>
    <source>
        <strain evidence="2 3">JCM 14545</strain>
    </source>
</reference>
<dbReference type="Proteomes" id="UP001501116">
    <property type="component" value="Unassembled WGS sequence"/>
</dbReference>
<evidence type="ECO:0000313" key="3">
    <source>
        <dbReference type="Proteomes" id="UP001501116"/>
    </source>
</evidence>
<feature type="transmembrane region" description="Helical" evidence="1">
    <location>
        <begin position="16"/>
        <end position="34"/>
    </location>
</feature>
<keyword evidence="1" id="KW-0472">Membrane</keyword>
<protein>
    <submittedName>
        <fullName evidence="2">Uncharacterized protein</fullName>
    </submittedName>
</protein>
<feature type="transmembrane region" description="Helical" evidence="1">
    <location>
        <begin position="55"/>
        <end position="76"/>
    </location>
</feature>
<evidence type="ECO:0000313" key="2">
    <source>
        <dbReference type="EMBL" id="GAA1937788.1"/>
    </source>
</evidence>
<proteinExistence type="predicted"/>
<sequence>MSNTIHHIVTRARHHYVRLGLVLTGLVLACTNALDTRWARIRASGDRGSESVEKAVLVAIGLAVAVGLGFAIKALVTSFQGQLKPPNQP</sequence>
<dbReference type="RefSeq" id="WP_344412089.1">
    <property type="nucleotide sequence ID" value="NZ_BAAANN010000001.1"/>
</dbReference>
<keyword evidence="3" id="KW-1185">Reference proteome</keyword>